<evidence type="ECO:0000256" key="1">
    <source>
        <dbReference type="ARBA" id="ARBA00022450"/>
    </source>
</evidence>
<dbReference type="SUPFAM" id="SSF53901">
    <property type="entry name" value="Thiolase-like"/>
    <property type="match status" value="1"/>
</dbReference>
<accession>A0AA38VF77</accession>
<dbReference type="InterPro" id="IPR020841">
    <property type="entry name" value="PKS_Beta-ketoAc_synthase_dom"/>
</dbReference>
<evidence type="ECO:0000256" key="5">
    <source>
        <dbReference type="ARBA" id="ARBA00023315"/>
    </source>
</evidence>
<dbReference type="PROSITE" id="PS50075">
    <property type="entry name" value="CARRIER"/>
    <property type="match status" value="1"/>
</dbReference>
<feature type="compositionally biased region" description="Low complexity" evidence="7">
    <location>
        <begin position="1571"/>
        <end position="1582"/>
    </location>
</feature>
<dbReference type="Pfam" id="PF02801">
    <property type="entry name" value="Ketoacyl-synt_C"/>
    <property type="match status" value="1"/>
</dbReference>
<dbReference type="InterPro" id="IPR050444">
    <property type="entry name" value="Polyketide_Synthase"/>
</dbReference>
<dbReference type="Pfam" id="PF07993">
    <property type="entry name" value="NAD_binding_4"/>
    <property type="match status" value="1"/>
</dbReference>
<keyword evidence="5" id="KW-0012">Acyltransferase</keyword>
<feature type="region of interest" description="C-terminal hotdog fold" evidence="6">
    <location>
        <begin position="1276"/>
        <end position="1429"/>
    </location>
</feature>
<organism evidence="11 12">
    <name type="scientific">Pleurostoma richardsiae</name>
    <dbReference type="NCBI Taxonomy" id="41990"/>
    <lineage>
        <taxon>Eukaryota</taxon>
        <taxon>Fungi</taxon>
        <taxon>Dikarya</taxon>
        <taxon>Ascomycota</taxon>
        <taxon>Pezizomycotina</taxon>
        <taxon>Sordariomycetes</taxon>
        <taxon>Sordariomycetidae</taxon>
        <taxon>Calosphaeriales</taxon>
        <taxon>Pleurostomataceae</taxon>
        <taxon>Pleurostoma</taxon>
    </lineage>
</organism>
<dbReference type="SUPFAM" id="SSF55048">
    <property type="entry name" value="Probable ACP-binding domain of malonyl-CoA ACP transacylase"/>
    <property type="match status" value="1"/>
</dbReference>
<protein>
    <submittedName>
        <fullName evidence="11">Male sterility, NAD-binding</fullName>
    </submittedName>
</protein>
<reference evidence="11" key="1">
    <citation type="submission" date="2022-07" db="EMBL/GenBank/DDBJ databases">
        <title>Fungi with potential for degradation of polypropylene.</title>
        <authorList>
            <person name="Gostincar C."/>
        </authorList>
    </citation>
    <scope>NUCLEOTIDE SEQUENCE</scope>
    <source>
        <strain evidence="11">EXF-13308</strain>
    </source>
</reference>
<dbReference type="InterPro" id="IPR009081">
    <property type="entry name" value="PP-bd_ACP"/>
</dbReference>
<feature type="domain" description="Carrier" evidence="8">
    <location>
        <begin position="1486"/>
        <end position="1560"/>
    </location>
</feature>
<dbReference type="SMART" id="SM00823">
    <property type="entry name" value="PKS_PP"/>
    <property type="match status" value="1"/>
</dbReference>
<comment type="caution">
    <text evidence="11">The sequence shown here is derived from an EMBL/GenBank/DDBJ whole genome shotgun (WGS) entry which is preliminary data.</text>
</comment>
<dbReference type="SMART" id="SM01294">
    <property type="entry name" value="PKS_PP_betabranch"/>
    <property type="match status" value="1"/>
</dbReference>
<dbReference type="InterPro" id="IPR016035">
    <property type="entry name" value="Acyl_Trfase/lysoPLipase"/>
</dbReference>
<dbReference type="Gene3D" id="1.10.1200.10">
    <property type="entry name" value="ACP-like"/>
    <property type="match status" value="1"/>
</dbReference>
<dbReference type="InterPro" id="IPR006162">
    <property type="entry name" value="Ppantetheine_attach_site"/>
</dbReference>
<evidence type="ECO:0000313" key="11">
    <source>
        <dbReference type="EMBL" id="KAJ9148399.1"/>
    </source>
</evidence>
<dbReference type="Pfam" id="PF00109">
    <property type="entry name" value="ketoacyl-synt"/>
    <property type="match status" value="1"/>
</dbReference>
<evidence type="ECO:0000256" key="2">
    <source>
        <dbReference type="ARBA" id="ARBA00022553"/>
    </source>
</evidence>
<keyword evidence="1" id="KW-0596">Phosphopantetheine</keyword>
<feature type="active site" description="Proton donor; for dehydratase activity" evidence="6">
    <location>
        <position position="1332"/>
    </location>
</feature>
<evidence type="ECO:0000259" key="9">
    <source>
        <dbReference type="PROSITE" id="PS52004"/>
    </source>
</evidence>
<dbReference type="SMART" id="SM00827">
    <property type="entry name" value="PKS_AT"/>
    <property type="match status" value="1"/>
</dbReference>
<proteinExistence type="predicted"/>
<dbReference type="GO" id="GO:0016746">
    <property type="term" value="F:acyltransferase activity"/>
    <property type="evidence" value="ECO:0007669"/>
    <property type="project" value="UniProtKB-KW"/>
</dbReference>
<evidence type="ECO:0000256" key="7">
    <source>
        <dbReference type="SAM" id="MobiDB-lite"/>
    </source>
</evidence>
<dbReference type="Gene3D" id="3.40.50.150">
    <property type="entry name" value="Vaccinia Virus protein VP39"/>
    <property type="match status" value="1"/>
</dbReference>
<dbReference type="InterPro" id="IPR042104">
    <property type="entry name" value="PKS_dehydratase_sf"/>
</dbReference>
<dbReference type="PROSITE" id="PS52004">
    <property type="entry name" value="KS3_2"/>
    <property type="match status" value="1"/>
</dbReference>
<keyword evidence="3" id="KW-0808">Transferase</keyword>
<keyword evidence="12" id="KW-1185">Reference proteome</keyword>
<dbReference type="CDD" id="cd02440">
    <property type="entry name" value="AdoMet_MTases"/>
    <property type="match status" value="1"/>
</dbReference>
<evidence type="ECO:0000256" key="4">
    <source>
        <dbReference type="ARBA" id="ARBA00023268"/>
    </source>
</evidence>
<dbReference type="InterPro" id="IPR016039">
    <property type="entry name" value="Thiolase-like"/>
</dbReference>
<dbReference type="InterPro" id="IPR013217">
    <property type="entry name" value="Methyltransf_12"/>
</dbReference>
<feature type="region of interest" description="N-terminal hotdog fold" evidence="6">
    <location>
        <begin position="1118"/>
        <end position="1248"/>
    </location>
</feature>
<feature type="region of interest" description="Disordered" evidence="7">
    <location>
        <begin position="1436"/>
        <end position="1460"/>
    </location>
</feature>
<dbReference type="PANTHER" id="PTHR45681:SF6">
    <property type="entry name" value="POLYKETIDE SYNTHASE 37"/>
    <property type="match status" value="1"/>
</dbReference>
<name>A0AA38VF77_9PEZI</name>
<dbReference type="GO" id="GO:0031177">
    <property type="term" value="F:phosphopantetheine binding"/>
    <property type="evidence" value="ECO:0007669"/>
    <property type="project" value="InterPro"/>
</dbReference>
<dbReference type="InterPro" id="IPR036291">
    <property type="entry name" value="NAD(P)-bd_dom_sf"/>
</dbReference>
<dbReference type="InterPro" id="IPR014043">
    <property type="entry name" value="Acyl_transferase_dom"/>
</dbReference>
<dbReference type="SUPFAM" id="SSF47336">
    <property type="entry name" value="ACP-like"/>
    <property type="match status" value="1"/>
</dbReference>
<sequence>MAIGAVVDAQDLDDAMGKSVSLATAWKNEEAEAELGRIIQEFPEAYIAVSYDHNRATVTTAKSSLLSLKDKLSAAGITANEIGLHGRFHNRLHEADFETLLQFCHDYPSFQLPDVTSMVLPIHMATGDNISTTQSGRGLHEDALRAILMDHSNWIETFEGAISSLPNGTDLHVISFGPERCVPSTVLKKLQSRVIHFGELDGQPESTGANDIAVIGMACKVAGASDLESFWDILAEGKSQHKEISNNPRFGFQTAFRPEPDNSRKWFANLIDDYDAFDHKFFKKTPREAVSMDPQQRLLLQNAYQAVTMSGYFQKPRSEQERQIGVFIGTNATDYENNVSHHPPNAFSATGNLRSFIAGKISHYFGWTGPGLTIDTACSASAVAIHQACQAILNGDCSAALAGGTNFISSPLWFQNLAAASFLSPTGQCKPFDAKADGYCRGEAIATVLLKKMSRAVADGDQIFGVIPGTAVYQNENCTPIFVPNVPSLSHLFKTVIKKSGLAPNQITYVEAHGTGTPVGDPAEYESIRSAFSSTAKGDNASSSPIQFGSVKGLVGHTEGSSGVVSLIKVLLMIHQQTIPPQASFDTMNPSINVSASDMMQIVKKAIPWQASCKAALINNYGASGSNASMIVKQAPRLGPSRSNDVTASSAFSKLPFWISGIDEKSIRSYAKRLRQFVAQKRAVAAKDFSLQDLSFNMARQSNWSLETAFIFTSKSLDEFDQSLADIEDDKSKLITLPAPRPVILCFGGQISTFVGLDRQVYDGCRVLRNYLKKCDRVCRSIGARSIFPGIFQREPFQNPSELQPILFSMQYACAMSWIESGVQPVAVLGHSFGELTALCVSGALGLEDSLRMVFGRSKIIRDSWGADKGAMMAVEADLQDVQNIVKAAGGAASIACFNGPRSFTVAGSTTSIDAVESAISSRQDGVVIKYKRLNVTNAFHSPLVDNLKTDLQKLGHSLSFTSSEIPLERATRNHQTEQPTSAYVADHMRDPVYFSHAAQRLEALYPSAVWLEAGSNSTITNMASRALNTPKAHNFVPVNITSGQGPQQLTDMTMSLWKTGTRAHFWLHAKSHSYEYASLILPPYQFDKQRHWLEFKAPPKQILSHIDVPESQTKMLYTFLGYKDNKQDYACFRINTEMQKYQDIVAGHVIARTAPICPATLQIDLAVEAIMSVHPEIAREGLQPQIRDVSNQSPICVNPMRTVYLEFKPISATSHAWSFRIFSNNAQDGSAAVTHVIGAVYFQDPKNVQYRTEFDRLERLVSHQRCLDLLHSHDADDVIQGRSIYKVFSDVVDYGSAFFGLQKLVGRRSESAGRVVRRRSRETWLDPLLGDCFSQVGGIWVNCIANQNDQDMFIANGFEQWTKSPRMTKAEQEDGDQLHSWNILAQHSRDASGNSFLTDIFVFEDVSGSLVEVILGINYARVSKLSMSKLLARLSPGRSSPSITEDSTPVVHPSPHSQSNVVASIAPIGTTTSADLPDAPNEKHPDLLGKLKVVLAEISGLEPGEIRDDTDLADIGIDSLMGMEMARDIESTFSCSLNTDDLMHVVDLPGLLACLRSALGVTDEDGGDSRGTSSASSTSDNKTSKDGQDTTTESSISSGIGTPPSTHISAVTEPGVSNGINGSQTPAPLELPSSAILEAFGESKARTDHFIEDHRCSGYLENVMPKQANLCVALTVESFKALGCDLAAAVSGQELQRVPHVSQHGRLCEYLYRLLEETRIVDLVDGRIVRTGIATPSKSSEAILEDLLREFPDHRYANQLTHWTGSHIADILSGKADGIKLIFGNENGRDLVAGLYGDSLLNRLSYQQMSDFLRRLTEKISKPEWNGGTLNILEMGAGTGGTTKWLVPMLAKLGFPVQYTFTDLSPSFVAAARKRFKEYPFMKFAVHDIEKPPSDPQLFGSQHIVIASNAIHATHSLVDSARNIHKFLRPDGFLMMLEMTETLYWVDIIFGILEGWWLFDDGRTHAIANERHWERVLQSVGFGHVDWTDGQSPEVGIQKIFIALASGPRLNLLPASSSPTAAKVPAVNHTSRREAVERYVETASKDFSVPETTPGSKHSSSYSAAKSVLVTGATGSLGSHLVMHLASLPDVQSVYCLNRRSNMDPATRQLQALESKGIIADAPTISKLKVLEVDTAKPLLDLPQEQYDELVENVTHIIHNAWPMSGKRPIKGFESQFKTMRNLVDLAAAVSANRQPLDQKVTFQLISSIATVGHYPLHKGTPEIPEERMTIDSVLPNGYGDAKFVCERILDETLHRHPDLFRPMVVRLGQVAGSSVSGYWNHMEHFSFMVKSAQTLRALPDLAGPVSWTPVNDVAGTCGDLLFYDGEPFPVYHIDSRLKKSWKEMICVFAKALEIPMERVIPFREWTRRVRAYPGEDERDNPAAKLVDFLEQDFERMSCGGILLRTEHSCEHSETLRKAHEEGVSDGVVRKYINAWRVSGFLR</sequence>
<evidence type="ECO:0000313" key="12">
    <source>
        <dbReference type="Proteomes" id="UP001174694"/>
    </source>
</evidence>
<dbReference type="SUPFAM" id="SSF52151">
    <property type="entry name" value="FabD/lysophospholipase-like"/>
    <property type="match status" value="1"/>
</dbReference>
<dbReference type="InterPro" id="IPR049900">
    <property type="entry name" value="PKS_mFAS_DH"/>
</dbReference>
<feature type="compositionally biased region" description="Polar residues" evidence="7">
    <location>
        <begin position="1438"/>
        <end position="1448"/>
    </location>
</feature>
<gene>
    <name evidence="11" type="ORF">NKR23_g5218</name>
</gene>
<dbReference type="PANTHER" id="PTHR45681">
    <property type="entry name" value="POLYKETIDE SYNTHASE 44-RELATED"/>
    <property type="match status" value="1"/>
</dbReference>
<dbReference type="InterPro" id="IPR016036">
    <property type="entry name" value="Malonyl_transacylase_ACP-bd"/>
</dbReference>
<dbReference type="SUPFAM" id="SSF51735">
    <property type="entry name" value="NAD(P)-binding Rossmann-fold domains"/>
    <property type="match status" value="1"/>
</dbReference>
<keyword evidence="2" id="KW-0597">Phosphoprotein</keyword>
<dbReference type="EMBL" id="JANBVO010000013">
    <property type="protein sequence ID" value="KAJ9148399.1"/>
    <property type="molecule type" value="Genomic_DNA"/>
</dbReference>
<dbReference type="InterPro" id="IPR013120">
    <property type="entry name" value="FAR_NAD-bd"/>
</dbReference>
<feature type="compositionally biased region" description="Low complexity" evidence="7">
    <location>
        <begin position="1591"/>
        <end position="1607"/>
    </location>
</feature>
<dbReference type="Gene3D" id="3.40.50.720">
    <property type="entry name" value="NAD(P)-binding Rossmann-like Domain"/>
    <property type="match status" value="1"/>
</dbReference>
<feature type="domain" description="Ketosynthase family 3 (KS3)" evidence="9">
    <location>
        <begin position="209"/>
        <end position="634"/>
    </location>
</feature>
<dbReference type="InterPro" id="IPR041068">
    <property type="entry name" value="HTH_51"/>
</dbReference>
<dbReference type="CDD" id="cd00833">
    <property type="entry name" value="PKS"/>
    <property type="match status" value="1"/>
</dbReference>
<keyword evidence="4" id="KW-0511">Multifunctional enzyme</keyword>
<dbReference type="InterPro" id="IPR029063">
    <property type="entry name" value="SAM-dependent_MTases_sf"/>
</dbReference>
<dbReference type="PROSITE" id="PS00012">
    <property type="entry name" value="PHOSPHOPANTETHEINE"/>
    <property type="match status" value="1"/>
</dbReference>
<dbReference type="InterPro" id="IPR014030">
    <property type="entry name" value="Ketoacyl_synth_N"/>
</dbReference>
<dbReference type="PROSITE" id="PS52019">
    <property type="entry name" value="PKS_MFAS_DH"/>
    <property type="match status" value="1"/>
</dbReference>
<evidence type="ECO:0000259" key="10">
    <source>
        <dbReference type="PROSITE" id="PS52019"/>
    </source>
</evidence>
<dbReference type="InterPro" id="IPR036736">
    <property type="entry name" value="ACP-like_sf"/>
</dbReference>
<dbReference type="Proteomes" id="UP001174694">
    <property type="component" value="Unassembled WGS sequence"/>
</dbReference>
<feature type="active site" description="Proton acceptor; for dehydratase activity" evidence="6">
    <location>
        <position position="1149"/>
    </location>
</feature>
<dbReference type="Gene3D" id="3.10.129.110">
    <property type="entry name" value="Polyketide synthase dehydratase"/>
    <property type="match status" value="1"/>
</dbReference>
<dbReference type="Pfam" id="PF00698">
    <property type="entry name" value="Acyl_transf_1"/>
    <property type="match status" value="1"/>
</dbReference>
<feature type="domain" description="PKS/mFAS DH" evidence="10">
    <location>
        <begin position="1118"/>
        <end position="1429"/>
    </location>
</feature>
<dbReference type="Pfam" id="PF08242">
    <property type="entry name" value="Methyltransf_12"/>
    <property type="match status" value="1"/>
</dbReference>
<evidence type="ECO:0000256" key="6">
    <source>
        <dbReference type="PROSITE-ProRule" id="PRU01363"/>
    </source>
</evidence>
<evidence type="ECO:0000259" key="8">
    <source>
        <dbReference type="PROSITE" id="PS50075"/>
    </source>
</evidence>
<dbReference type="InterPro" id="IPR014031">
    <property type="entry name" value="Ketoacyl_synth_C"/>
</dbReference>
<dbReference type="GO" id="GO:0044550">
    <property type="term" value="P:secondary metabolite biosynthetic process"/>
    <property type="evidence" value="ECO:0007669"/>
    <property type="project" value="UniProtKB-ARBA"/>
</dbReference>
<evidence type="ECO:0000256" key="3">
    <source>
        <dbReference type="ARBA" id="ARBA00022679"/>
    </source>
</evidence>
<dbReference type="SUPFAM" id="SSF53335">
    <property type="entry name" value="S-adenosyl-L-methionine-dependent methyltransferases"/>
    <property type="match status" value="1"/>
</dbReference>
<dbReference type="InterPro" id="IPR001227">
    <property type="entry name" value="Ac_transferase_dom_sf"/>
</dbReference>
<dbReference type="Gene3D" id="3.30.70.3290">
    <property type="match status" value="1"/>
</dbReference>
<dbReference type="SMART" id="SM00825">
    <property type="entry name" value="PKS_KS"/>
    <property type="match status" value="1"/>
</dbReference>
<dbReference type="Pfam" id="PF00550">
    <property type="entry name" value="PP-binding"/>
    <property type="match status" value="1"/>
</dbReference>
<dbReference type="Gene3D" id="3.40.47.10">
    <property type="match status" value="1"/>
</dbReference>
<dbReference type="Gene3D" id="3.40.366.10">
    <property type="entry name" value="Malonyl-Coenzyme A Acyl Carrier Protein, domain 2"/>
    <property type="match status" value="1"/>
</dbReference>
<dbReference type="Pfam" id="PF18558">
    <property type="entry name" value="HTH_51"/>
    <property type="match status" value="1"/>
</dbReference>
<dbReference type="InterPro" id="IPR020806">
    <property type="entry name" value="PKS_PP-bd"/>
</dbReference>
<feature type="region of interest" description="Disordered" evidence="7">
    <location>
        <begin position="1563"/>
        <end position="1629"/>
    </location>
</feature>